<dbReference type="AlphaFoldDB" id="A0AAP3Z2K3"/>
<protein>
    <submittedName>
        <fullName evidence="1">Fibronectin type III domain-containing protein</fullName>
    </submittedName>
</protein>
<evidence type="ECO:0000313" key="1">
    <source>
        <dbReference type="EMBL" id="MDG4977185.1"/>
    </source>
</evidence>
<name>A0AAP3Z2K3_9LACT</name>
<dbReference type="RefSeq" id="WP_257589910.1">
    <property type="nucleotide sequence ID" value="NZ_JAOWLV010000006.1"/>
</dbReference>
<gene>
    <name evidence="1" type="ORF">OGZ50_10615</name>
</gene>
<organism evidence="1 2">
    <name type="scientific">Lactococcus lactis</name>
    <dbReference type="NCBI Taxonomy" id="1358"/>
    <lineage>
        <taxon>Bacteria</taxon>
        <taxon>Bacillati</taxon>
        <taxon>Bacillota</taxon>
        <taxon>Bacilli</taxon>
        <taxon>Lactobacillales</taxon>
        <taxon>Streptococcaceae</taxon>
        <taxon>Lactococcus</taxon>
    </lineage>
</organism>
<accession>A0AAP3Z2K3</accession>
<dbReference type="Proteomes" id="UP001152598">
    <property type="component" value="Unassembled WGS sequence"/>
</dbReference>
<reference evidence="1" key="1">
    <citation type="submission" date="2022-10" db="EMBL/GenBank/DDBJ databases">
        <authorList>
            <person name="Turner M.S."/>
            <person name="Huang W."/>
        </authorList>
    </citation>
    <scope>NUCLEOTIDE SEQUENCE</scope>
    <source>
        <strain evidence="1">54</strain>
    </source>
</reference>
<proteinExistence type="predicted"/>
<evidence type="ECO:0000313" key="2">
    <source>
        <dbReference type="Proteomes" id="UP001152598"/>
    </source>
</evidence>
<sequence length="94" mass="10159">MPGAAAYVPHYGPANEADKTKLVFMGYTETTSWTLAAADVPTHKVGDKFHICVQTFNVKGVGANDIEKARDLHDNHLGSEWSDEVVITATDSTP</sequence>
<reference evidence="1" key="2">
    <citation type="journal article" date="2023" name="Food Microbiol.">
        <title>Evaluation of the fermentation potential of lactic acid bacteria isolated from herbs, fruits and vegetables as starter cultures in nut-based milk alternatives.</title>
        <authorList>
            <person name="Huang W."/>
            <person name="Dong A."/>
            <person name="Pham H.T."/>
            <person name="Zhou C."/>
            <person name="Huo Z."/>
            <person name="Watjen A.P."/>
            <person name="Prakash S."/>
            <person name="Bang-Berthelsen C.H."/>
            <person name="Turner M.S."/>
        </authorList>
    </citation>
    <scope>NUCLEOTIDE SEQUENCE</scope>
    <source>
        <strain evidence="1">54</strain>
    </source>
</reference>
<comment type="caution">
    <text evidence="1">The sequence shown here is derived from an EMBL/GenBank/DDBJ whole genome shotgun (WGS) entry which is preliminary data.</text>
</comment>
<dbReference type="EMBL" id="JAOWLV010000006">
    <property type="protein sequence ID" value="MDG4977185.1"/>
    <property type="molecule type" value="Genomic_DNA"/>
</dbReference>